<protein>
    <submittedName>
        <fullName evidence="1">Alpha/beta hydrolase-fold protein</fullName>
    </submittedName>
</protein>
<dbReference type="InterPro" id="IPR029058">
    <property type="entry name" value="AB_hydrolase_fold"/>
</dbReference>
<keyword evidence="1" id="KW-0378">Hydrolase</keyword>
<dbReference type="EMBL" id="JAMRXG010000001">
    <property type="protein sequence ID" value="MCM6771948.1"/>
    <property type="molecule type" value="Genomic_DNA"/>
</dbReference>
<gene>
    <name evidence="1" type="ORF">NDR86_00505</name>
</gene>
<dbReference type="Pfam" id="PF00756">
    <property type="entry name" value="Esterase"/>
    <property type="match status" value="1"/>
</dbReference>
<dbReference type="AlphaFoldDB" id="A0A9X2E2K7"/>
<comment type="caution">
    <text evidence="1">The sequence shown here is derived from an EMBL/GenBank/DDBJ whole genome shotgun (WGS) entry which is preliminary data.</text>
</comment>
<accession>A0A9X2E2K7</accession>
<dbReference type="SUPFAM" id="SSF53474">
    <property type="entry name" value="alpha/beta-Hydrolases"/>
    <property type="match status" value="1"/>
</dbReference>
<dbReference type="Proteomes" id="UP001139157">
    <property type="component" value="Unassembled WGS sequence"/>
</dbReference>
<reference evidence="1" key="1">
    <citation type="submission" date="2022-06" db="EMBL/GenBank/DDBJ databases">
        <title>Novel species in genus nocardia.</title>
        <authorList>
            <person name="Li F."/>
        </authorList>
    </citation>
    <scope>NUCLEOTIDE SEQUENCE</scope>
    <source>
        <strain evidence="1">CDC141</strain>
    </source>
</reference>
<dbReference type="Gene3D" id="3.40.50.1820">
    <property type="entry name" value="alpha/beta hydrolase"/>
    <property type="match status" value="1"/>
</dbReference>
<proteinExistence type="predicted"/>
<evidence type="ECO:0000313" key="1">
    <source>
        <dbReference type="EMBL" id="MCM6771948.1"/>
    </source>
</evidence>
<dbReference type="InterPro" id="IPR014756">
    <property type="entry name" value="Ig_E-set"/>
</dbReference>
<dbReference type="InterPro" id="IPR050583">
    <property type="entry name" value="Mycobacterial_A85_antigen"/>
</dbReference>
<name>A0A9X2E2K7_9NOCA</name>
<dbReference type="InterPro" id="IPR000801">
    <property type="entry name" value="Esterase-like"/>
</dbReference>
<dbReference type="RefSeq" id="WP_251909456.1">
    <property type="nucleotide sequence ID" value="NZ_JAMRXG010000001.1"/>
</dbReference>
<dbReference type="PANTHER" id="PTHR48098">
    <property type="entry name" value="ENTEROCHELIN ESTERASE-RELATED"/>
    <property type="match status" value="1"/>
</dbReference>
<dbReference type="SUPFAM" id="SSF81296">
    <property type="entry name" value="E set domains"/>
    <property type="match status" value="1"/>
</dbReference>
<evidence type="ECO:0000313" key="2">
    <source>
        <dbReference type="Proteomes" id="UP001139157"/>
    </source>
</evidence>
<dbReference type="GO" id="GO:0016787">
    <property type="term" value="F:hydrolase activity"/>
    <property type="evidence" value="ECO:0007669"/>
    <property type="project" value="UniProtKB-KW"/>
</dbReference>
<dbReference type="PANTHER" id="PTHR48098:SF3">
    <property type="entry name" value="IRON(III) ENTEROBACTIN ESTERASE"/>
    <property type="match status" value="1"/>
</dbReference>
<organism evidence="1 2">
    <name type="scientific">Nocardia pulmonis</name>
    <dbReference type="NCBI Taxonomy" id="2951408"/>
    <lineage>
        <taxon>Bacteria</taxon>
        <taxon>Bacillati</taxon>
        <taxon>Actinomycetota</taxon>
        <taxon>Actinomycetes</taxon>
        <taxon>Mycobacteriales</taxon>
        <taxon>Nocardiaceae</taxon>
        <taxon>Nocardia</taxon>
    </lineage>
</organism>
<sequence length="380" mass="41368">MVFEEFGIGARPGTDAFWTELSGGPRAVRSPGGWRMLFVRGEGPALLRLEGRADPVRLTEHEATGCWFTVVELPERMRVTYHFEAEGHEYADPLNPSAAGPHRSLTATPDLGPQPFWPVLGPDEVAPLPRQRMVWRSRILGGRRTIRIHRGAAPESAAGQPQPVVLLLDGDDWLFLHPAAAAVDAAVAAGRLPAVTLVFLPVHGVREVDLAENPRLWEAIVDELVPELTRSIENDGGAVDWDRLVVAGQSLGGLCALDAALRYPDVVRRIACQSGSFWWPEFDGPSGGRIAARVSRADLSGLTAAFDVGRHESPTMHRHCDEIARRAAAAGARVRCDRSPAGHDRIGWRHALLRDIGWLLTPAAAADPTREYPWAAEVSA</sequence>
<keyword evidence="2" id="KW-1185">Reference proteome</keyword>